<dbReference type="AlphaFoldDB" id="A0A1E1WQB8"/>
<dbReference type="Gene3D" id="1.25.10.10">
    <property type="entry name" value="Leucine-rich Repeat Variant"/>
    <property type="match status" value="1"/>
</dbReference>
<keyword evidence="1" id="KW-0472">Membrane</keyword>
<evidence type="ECO:0000256" key="1">
    <source>
        <dbReference type="SAM" id="Phobius"/>
    </source>
</evidence>
<dbReference type="InterPro" id="IPR016024">
    <property type="entry name" value="ARM-type_fold"/>
</dbReference>
<proteinExistence type="predicted"/>
<dbReference type="PANTHER" id="PTHR16356">
    <property type="entry name" value="TRANSMEMBRANE AND COILED-COIL DOMAIN-CONTAINING PROTEIN 6 TMCO6"/>
    <property type="match status" value="1"/>
</dbReference>
<evidence type="ECO:0000313" key="2">
    <source>
        <dbReference type="EMBL" id="JAT89021.1"/>
    </source>
</evidence>
<keyword evidence="1" id="KW-1133">Transmembrane helix</keyword>
<accession>A0A1E1WQB8</accession>
<organism evidence="2">
    <name type="scientific">Pectinophora gossypiella</name>
    <name type="common">Cotton pink bollworm</name>
    <name type="synonym">Depressaria gossypiella</name>
    <dbReference type="NCBI Taxonomy" id="13191"/>
    <lineage>
        <taxon>Eukaryota</taxon>
        <taxon>Metazoa</taxon>
        <taxon>Ecdysozoa</taxon>
        <taxon>Arthropoda</taxon>
        <taxon>Hexapoda</taxon>
        <taxon>Insecta</taxon>
        <taxon>Pterygota</taxon>
        <taxon>Neoptera</taxon>
        <taxon>Endopterygota</taxon>
        <taxon>Lepidoptera</taxon>
        <taxon>Glossata</taxon>
        <taxon>Ditrysia</taxon>
        <taxon>Gelechioidea</taxon>
        <taxon>Gelechiidae</taxon>
        <taxon>Apatetrinae</taxon>
        <taxon>Pectinophora</taxon>
    </lineage>
</organism>
<feature type="non-terminal residue" evidence="2">
    <location>
        <position position="1"/>
    </location>
</feature>
<keyword evidence="1" id="KW-0812">Transmembrane</keyword>
<protein>
    <submittedName>
        <fullName evidence="2">Uncharacterized protein</fullName>
    </submittedName>
</protein>
<feature type="non-terminal residue" evidence="2">
    <location>
        <position position="192"/>
    </location>
</feature>
<dbReference type="PANTHER" id="PTHR16356:SF1">
    <property type="entry name" value="TRANSMEMBRANE AND COILED-COIL DOMAIN-CONTAINING PROTEIN 6"/>
    <property type="match status" value="1"/>
</dbReference>
<dbReference type="InterPro" id="IPR011989">
    <property type="entry name" value="ARM-like"/>
</dbReference>
<dbReference type="EMBL" id="GDQN01002033">
    <property type="protein sequence ID" value="JAT89021.1"/>
    <property type="molecule type" value="Transcribed_RNA"/>
</dbReference>
<reference evidence="2" key="1">
    <citation type="submission" date="2015-09" db="EMBL/GenBank/DDBJ databases">
        <title>De novo assembly of Pectinophora gossypiella (Pink Bollworm) gut transcriptome.</title>
        <authorList>
            <person name="Tassone E.E."/>
        </authorList>
    </citation>
    <scope>NUCLEOTIDE SEQUENCE</scope>
</reference>
<name>A0A1E1WQB8_PECGO</name>
<dbReference type="OrthoDB" id="21522at2759"/>
<dbReference type="SUPFAM" id="SSF48371">
    <property type="entry name" value="ARM repeat"/>
    <property type="match status" value="1"/>
</dbReference>
<sequence>KTADFVWFNFHFPGLLFCCSILFPLSLYLENKIITTASHTVIQEMEDQPVTAIRETTRNLLKLKRRFNRDEESDSRRCVPDTSTSQKNIEAIVNTLKTKSSVSVSELRTLKNGLMEDPNTIELVLNTHGTLRGLVRELTGNDVRKQCEAAGCLCNLGLGDSKAGVAVAKAAGPYLVAALDSLSVELAVTCAR</sequence>
<feature type="transmembrane region" description="Helical" evidence="1">
    <location>
        <begin position="6"/>
        <end position="29"/>
    </location>
</feature>
<gene>
    <name evidence="2" type="ORF">g.19329</name>
</gene>